<gene>
    <name evidence="2" type="ORF">E2986_10638</name>
</gene>
<feature type="region of interest" description="Disordered" evidence="1">
    <location>
        <begin position="117"/>
        <end position="151"/>
    </location>
</feature>
<name>A0A833SEN6_9HYME</name>
<sequence length="184" mass="20151">MASVGATERAAAVNRGVREKERTRCDIRVSENHSPAEVRVPPTHARIYTEVARAERHTAATTTTTATTTTPPAPLLPHRHCHRRGGTAPLSQFSPLFRTALAHLRHIHISRSRQRLRAPSFYTSDPGQDTHARPRSGGRSDSTAAQPTRFGHLRHASAVYAHFPRRGDDIVGASGAPSPFPLRV</sequence>
<protein>
    <submittedName>
        <fullName evidence="2">Uncharacterized protein</fullName>
    </submittedName>
</protein>
<proteinExistence type="predicted"/>
<evidence type="ECO:0000256" key="1">
    <source>
        <dbReference type="SAM" id="MobiDB-lite"/>
    </source>
</evidence>
<evidence type="ECO:0000313" key="3">
    <source>
        <dbReference type="Proteomes" id="UP000655588"/>
    </source>
</evidence>
<feature type="region of interest" description="Disordered" evidence="1">
    <location>
        <begin position="54"/>
        <end position="76"/>
    </location>
</feature>
<evidence type="ECO:0000313" key="2">
    <source>
        <dbReference type="EMBL" id="KAF3427477.1"/>
    </source>
</evidence>
<comment type="caution">
    <text evidence="2">The sequence shown here is derived from an EMBL/GenBank/DDBJ whole genome shotgun (WGS) entry which is preliminary data.</text>
</comment>
<accession>A0A833SEN6</accession>
<dbReference type="EMBL" id="WNWW01000252">
    <property type="protein sequence ID" value="KAF3427477.1"/>
    <property type="molecule type" value="Genomic_DNA"/>
</dbReference>
<reference evidence="2" key="1">
    <citation type="submission" date="2019-11" db="EMBL/GenBank/DDBJ databases">
        <title>The nuclear and mitochondrial genomes of Frieseomelitta varia - a highly eusocial stingless bee (Meliponini) with a permanently sterile worker caste.</title>
        <authorList>
            <person name="Freitas F.C.P."/>
            <person name="Lourenco A.P."/>
            <person name="Nunes F.M.F."/>
            <person name="Paschoal A.R."/>
            <person name="Abreu F.C.P."/>
            <person name="Barbin F.O."/>
            <person name="Bataglia L."/>
            <person name="Cardoso-Junior C.A.M."/>
            <person name="Cervoni M.S."/>
            <person name="Silva S.R."/>
            <person name="Dalarmi F."/>
            <person name="Del Lama M.A."/>
            <person name="Depintor T.S."/>
            <person name="Ferreira K.M."/>
            <person name="Goria P.S."/>
            <person name="Jaskot M.C."/>
            <person name="Lago D.C."/>
            <person name="Luna-Lucena D."/>
            <person name="Moda L.M."/>
            <person name="Nascimento L."/>
            <person name="Pedrino M."/>
            <person name="Rabico F.O."/>
            <person name="Sanches F.C."/>
            <person name="Santos D.E."/>
            <person name="Santos C.G."/>
            <person name="Vieira J."/>
            <person name="Lopes T.F."/>
            <person name="Barchuk A.R."/>
            <person name="Hartfelder K."/>
            <person name="Simoes Z.L.P."/>
            <person name="Bitondi M.M.G."/>
            <person name="Pinheiro D.G."/>
        </authorList>
    </citation>
    <scope>NUCLEOTIDE SEQUENCE</scope>
    <source>
        <strain evidence="2">USP_RPSP 00005682</strain>
        <tissue evidence="2">Whole individual</tissue>
    </source>
</reference>
<dbReference type="AlphaFoldDB" id="A0A833SEN6"/>
<keyword evidence="3" id="KW-1185">Reference proteome</keyword>
<feature type="compositionally biased region" description="Low complexity" evidence="1">
    <location>
        <begin position="59"/>
        <end position="70"/>
    </location>
</feature>
<dbReference type="Proteomes" id="UP000655588">
    <property type="component" value="Unassembled WGS sequence"/>
</dbReference>
<organism evidence="2 3">
    <name type="scientific">Frieseomelitta varia</name>
    <dbReference type="NCBI Taxonomy" id="561572"/>
    <lineage>
        <taxon>Eukaryota</taxon>
        <taxon>Metazoa</taxon>
        <taxon>Ecdysozoa</taxon>
        <taxon>Arthropoda</taxon>
        <taxon>Hexapoda</taxon>
        <taxon>Insecta</taxon>
        <taxon>Pterygota</taxon>
        <taxon>Neoptera</taxon>
        <taxon>Endopterygota</taxon>
        <taxon>Hymenoptera</taxon>
        <taxon>Apocrita</taxon>
        <taxon>Aculeata</taxon>
        <taxon>Apoidea</taxon>
        <taxon>Anthophila</taxon>
        <taxon>Apidae</taxon>
        <taxon>Frieseomelitta</taxon>
    </lineage>
</organism>